<keyword evidence="2" id="KW-1185">Reference proteome</keyword>
<dbReference type="Proteomes" id="UP000789920">
    <property type="component" value="Unassembled WGS sequence"/>
</dbReference>
<feature type="non-terminal residue" evidence="1">
    <location>
        <position position="1"/>
    </location>
</feature>
<evidence type="ECO:0000313" key="2">
    <source>
        <dbReference type="Proteomes" id="UP000789920"/>
    </source>
</evidence>
<comment type="caution">
    <text evidence="1">The sequence shown here is derived from an EMBL/GenBank/DDBJ whole genome shotgun (WGS) entry which is preliminary data.</text>
</comment>
<feature type="non-terminal residue" evidence="1">
    <location>
        <position position="48"/>
    </location>
</feature>
<organism evidence="1 2">
    <name type="scientific">Racocetra persica</name>
    <dbReference type="NCBI Taxonomy" id="160502"/>
    <lineage>
        <taxon>Eukaryota</taxon>
        <taxon>Fungi</taxon>
        <taxon>Fungi incertae sedis</taxon>
        <taxon>Mucoromycota</taxon>
        <taxon>Glomeromycotina</taxon>
        <taxon>Glomeromycetes</taxon>
        <taxon>Diversisporales</taxon>
        <taxon>Gigasporaceae</taxon>
        <taxon>Racocetra</taxon>
    </lineage>
</organism>
<evidence type="ECO:0000313" key="1">
    <source>
        <dbReference type="EMBL" id="CAG8848700.1"/>
    </source>
</evidence>
<proteinExistence type="predicted"/>
<dbReference type="EMBL" id="CAJVQC010161941">
    <property type="protein sequence ID" value="CAG8848700.1"/>
    <property type="molecule type" value="Genomic_DNA"/>
</dbReference>
<sequence length="48" mass="5362">PRSMILLQEILDITNDSSTYDASRFNIESSLNVSTSTNSDTKVIEVKK</sequence>
<reference evidence="1" key="1">
    <citation type="submission" date="2021-06" db="EMBL/GenBank/DDBJ databases">
        <authorList>
            <person name="Kallberg Y."/>
            <person name="Tangrot J."/>
            <person name="Rosling A."/>
        </authorList>
    </citation>
    <scope>NUCLEOTIDE SEQUENCE</scope>
    <source>
        <strain evidence="1">MA461A</strain>
    </source>
</reference>
<accession>A0ACA9STM9</accession>
<name>A0ACA9STM9_9GLOM</name>
<gene>
    <name evidence="1" type="ORF">RPERSI_LOCUS35250</name>
</gene>
<protein>
    <submittedName>
        <fullName evidence="1">14694_t:CDS:1</fullName>
    </submittedName>
</protein>